<evidence type="ECO:0000256" key="1">
    <source>
        <dbReference type="ARBA" id="ARBA00005190"/>
    </source>
</evidence>
<dbReference type="InterPro" id="IPR036322">
    <property type="entry name" value="WD40_repeat_dom_sf"/>
</dbReference>
<feature type="repeat" description="WD" evidence="13">
    <location>
        <begin position="371"/>
        <end position="412"/>
    </location>
</feature>
<evidence type="ECO:0000256" key="5">
    <source>
        <dbReference type="ARBA" id="ARBA00022737"/>
    </source>
</evidence>
<dbReference type="InterPro" id="IPR018484">
    <property type="entry name" value="FGGY_N"/>
</dbReference>
<dbReference type="GO" id="GO:0005524">
    <property type="term" value="F:ATP binding"/>
    <property type="evidence" value="ECO:0007669"/>
    <property type="project" value="UniProtKB-KW"/>
</dbReference>
<dbReference type="SMART" id="SM00320">
    <property type="entry name" value="WD40"/>
    <property type="match status" value="10"/>
</dbReference>
<keyword evidence="6" id="KW-0547">Nucleotide-binding</keyword>
<dbReference type="InterPro" id="IPR005999">
    <property type="entry name" value="Glycerol_kin"/>
</dbReference>
<dbReference type="SUPFAM" id="SSF50978">
    <property type="entry name" value="WD40 repeat-like"/>
    <property type="match status" value="2"/>
</dbReference>
<dbReference type="SUPFAM" id="SSF50998">
    <property type="entry name" value="Quinoprotein alcohol dehydrogenase-like"/>
    <property type="match status" value="1"/>
</dbReference>
<dbReference type="RefSeq" id="XP_012369174.1">
    <property type="nucleotide sequence ID" value="XM_012513720.2"/>
</dbReference>
<evidence type="ECO:0000256" key="3">
    <source>
        <dbReference type="ARBA" id="ARBA00012099"/>
    </source>
</evidence>
<dbReference type="Gene3D" id="3.30.420.40">
    <property type="match status" value="2"/>
</dbReference>
<dbReference type="Gene3D" id="2.130.10.10">
    <property type="entry name" value="YVTN repeat-like/Quinoprotein amine dehydrogenase"/>
    <property type="match status" value="3"/>
</dbReference>
<dbReference type="InterPro" id="IPR011047">
    <property type="entry name" value="Quinoprotein_ADH-like_sf"/>
</dbReference>
<evidence type="ECO:0000256" key="10">
    <source>
        <dbReference type="ARBA" id="ARBA00043149"/>
    </source>
</evidence>
<sequence>MDITKDKRSLSLQIYTFRVALNRFEKLVEQIAAQKRDEKAGLFARKEEVIDYDKFYAAVQELFDIEMKSQDVKCFYRKLCKNPDAPIDWCEIFGYFSTETDSLPYQMDKENLVFLVSKKQRIATSGSRRRDVIKCIVKIPQLDLLITASQKGLIRVFNSQMKVQISTNITDTSWITGCDYLSQLKRIVATTERTIIVWDYKSQGSSQENYFVIKPMDHCLLCVCVVPLPDQLCREDILLGDDGGFVSRFTVNSDDFGLKQAKIKKKLQSQILDSKNFKSVKRKLHNDWVMKVKYIPSLNCFGSCSLDSVHSLVFESLKRLGDNLPVREFAMPKGANTFCYCVKANVIITGGEDKVLRLWHPYISTKPVGKLVGHMFSITEIVTNEKDQHVISLSSAKVFRVWDIQTLSLLQVFHDTQGGPGDMQIYSMVYDTKHGMLITGSNFIDMYPLTRMIQDTKQAPHTHEREINVMLYNKYFHQVLTICSESIIKVWEFETGVQIYQIMDPHGLNVELTSGAIDETGVLFATGACTGTVKIWDFSSGQEMKVLLEGKDWKEEEHWLRHLIFLHTQDKHQYFILALEGNGTIKIIQGKEDDTFLVVIWELPDAVPHLQDGNHTVQLKTSTKGGNVDIPFPDVELIIHRNSAQRTNNPDTSSGVNCIDLLQIEGYNLIVAGTLNGMIILWNFVASTVKEVYHPESCSTVEQQDLDPKRFRINDILFLFRTPECARRLSQESICSSSHCESSKGAQSSKGSKQSIQDSEGKGEYTDIMGEQQPAGKKGPNSANLTEAQPPIVVSAHEDGHLRLWTLEGRLLKDMLPFTKHSAISLTSLYTDSCARVLLAGNVAELLSHHQVEIKQQFPREGWVEQDPKEILQSVRDCIEKTCEKLGQLNIDISNIKAIGVTNQRETTVIWDKLTGEPLYNAVLWLDLRTQSTVEKLGKLIPGNKNFVKTKTGLPLSTYFSAVKLRWLFDNVKNVQKAVEGHRAVFGTIDSWLIWSLTGGINGGVHCTDVTNASRTMLFNIHSLKWDEELCDFFGIPMEILPSVRSCSEIYGLMKSGVLEGVPISGCLGDQSAALVGQMCFQDGQAKNTYGTGCFLLCNTGHKCVFSEHGLLTTVAYKLGRDKPVCYALEGSIAITGALIRWLRDNLGIIKTSEEIEKLAKEAGTSYDCYFVPAFSGLYAPYWKPSARGIICGLTQFTNKCHISFAALEAVCFQTREILDAMNHDCGIPLSHLQVDGGMTNNKILMQLQADILCIPVIKPTMPETTALGAAMAAGAAEGVGVWSLKPEDLSSVTMERFEPQINIEESEIRYATWKKAVMKSMDWVTMESPESGDPCIFCSLSLGFFVVTSMKFKQVLSWRAHSSEIVQVTYVEEKQMVLTASVDGSVRMWHAFNGHYCGYFGQQRVFDLSQTKDFILPCDVTELPIEIKEESKFTEKKQKYEYPLIFDRQKWRKMSSTTLLSKRAPRKAFEVQHDFKFFKSLSSPKVRRNALEAFMTENREAGIVFGSLPIYRVPSPTTLRFLPLIGAEAQRESVDSMAAKKKGSHGQHEKLSRRKSLKRNLVPQINLASSFFPALTKERGNSE</sequence>
<dbReference type="Proteomes" id="UP000515203">
    <property type="component" value="Unplaced"/>
</dbReference>
<dbReference type="PROSITE" id="PS50294">
    <property type="entry name" value="WD_REPEATS_REGION"/>
    <property type="match status" value="1"/>
</dbReference>
<dbReference type="PROSITE" id="PS00933">
    <property type="entry name" value="FGGY_KINASES_1"/>
    <property type="match status" value="1"/>
</dbReference>
<evidence type="ECO:0000256" key="2">
    <source>
        <dbReference type="ARBA" id="ARBA00009156"/>
    </source>
</evidence>
<comment type="catalytic activity">
    <reaction evidence="11">
        <text>glycerol + ATP = sn-glycerol 3-phosphate + ADP + H(+)</text>
        <dbReference type="Rhea" id="RHEA:21644"/>
        <dbReference type="ChEBI" id="CHEBI:15378"/>
        <dbReference type="ChEBI" id="CHEBI:17754"/>
        <dbReference type="ChEBI" id="CHEBI:30616"/>
        <dbReference type="ChEBI" id="CHEBI:57597"/>
        <dbReference type="ChEBI" id="CHEBI:456216"/>
        <dbReference type="EC" id="2.7.1.30"/>
    </reaction>
</comment>
<feature type="region of interest" description="Disordered" evidence="15">
    <location>
        <begin position="1534"/>
        <end position="1558"/>
    </location>
</feature>
<dbReference type="InterPro" id="IPR015943">
    <property type="entry name" value="WD40/YVTN_repeat-like_dom_sf"/>
</dbReference>
<evidence type="ECO:0000256" key="12">
    <source>
        <dbReference type="ARBA" id="ARBA00071571"/>
    </source>
</evidence>
<evidence type="ECO:0000259" key="17">
    <source>
        <dbReference type="Pfam" id="PF02782"/>
    </source>
</evidence>
<evidence type="ECO:0000313" key="19">
    <source>
        <dbReference type="RefSeq" id="XP_012369174.1"/>
    </source>
</evidence>
<dbReference type="Pfam" id="PF02782">
    <property type="entry name" value="FGGY_C"/>
    <property type="match status" value="1"/>
</dbReference>
<dbReference type="NCBIfam" id="TIGR01311">
    <property type="entry name" value="glycerol_kin"/>
    <property type="match status" value="1"/>
</dbReference>
<feature type="compositionally biased region" description="Low complexity" evidence="15">
    <location>
        <begin position="739"/>
        <end position="758"/>
    </location>
</feature>
<dbReference type="Pfam" id="PF00370">
    <property type="entry name" value="FGGY_N"/>
    <property type="match status" value="1"/>
</dbReference>
<comment type="pathway">
    <text evidence="1">Polyol metabolism; glycerol degradation via glycerol kinase pathway; sn-glycerol 3-phosphate from glycerol: step 1/1.</text>
</comment>
<evidence type="ECO:0000256" key="14">
    <source>
        <dbReference type="RuleBase" id="RU003733"/>
    </source>
</evidence>
<feature type="domain" description="Carbohydrate kinase FGGY N-terminal" evidence="16">
    <location>
        <begin position="836"/>
        <end position="1077"/>
    </location>
</feature>
<name>A0A6P3V9G8_OCTDE</name>
<feature type="domain" description="Carbohydrate kinase FGGY C-terminal" evidence="17">
    <location>
        <begin position="1087"/>
        <end position="1277"/>
    </location>
</feature>
<dbReference type="InterPro" id="IPR018483">
    <property type="entry name" value="Carb_kinase_FGGY_CS"/>
</dbReference>
<dbReference type="CTD" id="128025"/>
<dbReference type="GO" id="GO:0004370">
    <property type="term" value="F:glycerol kinase activity"/>
    <property type="evidence" value="ECO:0007669"/>
    <property type="project" value="UniProtKB-EC"/>
</dbReference>
<dbReference type="GO" id="GO:0019563">
    <property type="term" value="P:glycerol catabolic process"/>
    <property type="evidence" value="ECO:0007669"/>
    <property type="project" value="UniProtKB-UniPathway"/>
</dbReference>
<dbReference type="CDD" id="cd07792">
    <property type="entry name" value="ASKHA_NBD_FGGY_GK1-3-like"/>
    <property type="match status" value="1"/>
</dbReference>
<dbReference type="EC" id="2.7.1.30" evidence="3"/>
<dbReference type="PROSITE" id="PS00445">
    <property type="entry name" value="FGGY_KINASES_2"/>
    <property type="match status" value="1"/>
</dbReference>
<dbReference type="NCBIfam" id="NF000756">
    <property type="entry name" value="PRK00047.1"/>
    <property type="match status" value="1"/>
</dbReference>
<gene>
    <name evidence="19" type="primary">Wdr64</name>
</gene>
<evidence type="ECO:0000259" key="16">
    <source>
        <dbReference type="Pfam" id="PF00370"/>
    </source>
</evidence>
<evidence type="ECO:0000256" key="11">
    <source>
        <dbReference type="ARBA" id="ARBA00052101"/>
    </source>
</evidence>
<dbReference type="OrthoDB" id="5980302at2759"/>
<keyword evidence="18" id="KW-1185">Reference proteome</keyword>
<feature type="region of interest" description="Disordered" evidence="15">
    <location>
        <begin position="739"/>
        <end position="786"/>
    </location>
</feature>
<dbReference type="GO" id="GO:0006072">
    <property type="term" value="P:glycerol-3-phosphate metabolic process"/>
    <property type="evidence" value="ECO:0007669"/>
    <property type="project" value="InterPro"/>
</dbReference>
<dbReference type="PROSITE" id="PS50082">
    <property type="entry name" value="WD_REPEATS_2"/>
    <property type="match status" value="3"/>
</dbReference>
<dbReference type="PANTHER" id="PTHR44324">
    <property type="entry name" value="WD40 REPEAT DOMAIN 95"/>
    <property type="match status" value="1"/>
</dbReference>
<dbReference type="InterPro" id="IPR043129">
    <property type="entry name" value="ATPase_NBD"/>
</dbReference>
<feature type="compositionally biased region" description="Basic residues" evidence="15">
    <location>
        <begin position="1540"/>
        <end position="1558"/>
    </location>
</feature>
<feature type="repeat" description="WD" evidence="13">
    <location>
        <begin position="505"/>
        <end position="546"/>
    </location>
</feature>
<dbReference type="PANTHER" id="PTHR44324:SF2">
    <property type="entry name" value="WD REPEAT-CONTAINING PROTEIN 64"/>
    <property type="match status" value="1"/>
</dbReference>
<dbReference type="GeneID" id="101591593"/>
<proteinExistence type="inferred from homology"/>
<evidence type="ECO:0000256" key="7">
    <source>
        <dbReference type="ARBA" id="ARBA00022777"/>
    </source>
</evidence>
<evidence type="ECO:0000256" key="9">
    <source>
        <dbReference type="ARBA" id="ARBA00022840"/>
    </source>
</evidence>
<dbReference type="FunCoup" id="A0A6P3V9G8">
    <property type="interactions" value="96"/>
</dbReference>
<reference evidence="19" key="1">
    <citation type="submission" date="2025-08" db="UniProtKB">
        <authorList>
            <consortium name="RefSeq"/>
        </authorList>
    </citation>
    <scope>IDENTIFICATION</scope>
</reference>
<dbReference type="InParanoid" id="A0A6P3V9G8"/>
<evidence type="ECO:0000313" key="18">
    <source>
        <dbReference type="Proteomes" id="UP000515203"/>
    </source>
</evidence>
<keyword evidence="7 14" id="KW-0418">Kinase</keyword>
<keyword evidence="5" id="KW-0677">Repeat</keyword>
<dbReference type="InterPro" id="IPR001680">
    <property type="entry name" value="WD40_rpt"/>
</dbReference>
<dbReference type="InterPro" id="IPR051242">
    <property type="entry name" value="WD-EF-hand_domain"/>
</dbReference>
<evidence type="ECO:0000256" key="15">
    <source>
        <dbReference type="SAM" id="MobiDB-lite"/>
    </source>
</evidence>
<dbReference type="InterPro" id="IPR042018">
    <property type="entry name" value="GK1-3_metazoan-type"/>
</dbReference>
<accession>A0A6P3V9G8</accession>
<evidence type="ECO:0000256" key="13">
    <source>
        <dbReference type="PROSITE-ProRule" id="PRU00221"/>
    </source>
</evidence>
<dbReference type="Pfam" id="PF00400">
    <property type="entry name" value="WD40"/>
    <property type="match status" value="1"/>
</dbReference>
<evidence type="ECO:0000256" key="4">
    <source>
        <dbReference type="ARBA" id="ARBA00022679"/>
    </source>
</evidence>
<protein>
    <recommendedName>
        <fullName evidence="12">Probable glycerol kinase</fullName>
        <ecNumber evidence="3">2.7.1.30</ecNumber>
    </recommendedName>
    <alternativeName>
        <fullName evidence="10">ATP:glycerol 3-phosphotransferase</fullName>
    </alternativeName>
</protein>
<dbReference type="InterPro" id="IPR018485">
    <property type="entry name" value="FGGY_C"/>
</dbReference>
<dbReference type="UniPathway" id="UPA00618">
    <property type="reaction ID" value="UER00672"/>
</dbReference>
<feature type="repeat" description="WD" evidence="13">
    <location>
        <begin position="1359"/>
        <end position="1390"/>
    </location>
</feature>
<keyword evidence="8" id="KW-0319">Glycerol metabolism</keyword>
<keyword evidence="13" id="KW-0853">WD repeat</keyword>
<evidence type="ECO:0000256" key="8">
    <source>
        <dbReference type="ARBA" id="ARBA00022798"/>
    </source>
</evidence>
<keyword evidence="9" id="KW-0067">ATP-binding</keyword>
<dbReference type="SUPFAM" id="SSF53067">
    <property type="entry name" value="Actin-like ATPase domain"/>
    <property type="match status" value="2"/>
</dbReference>
<keyword evidence="4 14" id="KW-0808">Transferase</keyword>
<evidence type="ECO:0000256" key="6">
    <source>
        <dbReference type="ARBA" id="ARBA00022741"/>
    </source>
</evidence>
<dbReference type="FunFam" id="3.30.420.40:FF:000177">
    <property type="entry name" value="Glycerol kinase"/>
    <property type="match status" value="1"/>
</dbReference>
<dbReference type="FunFam" id="3.30.420.40:FF:000033">
    <property type="entry name" value="glycerol kinase isoform X2"/>
    <property type="match status" value="1"/>
</dbReference>
<comment type="similarity">
    <text evidence="2 14">Belongs to the FGGY kinase family.</text>
</comment>
<organism evidence="18 19">
    <name type="scientific">Octodon degus</name>
    <name type="common">Degu</name>
    <name type="synonym">Sciurus degus</name>
    <dbReference type="NCBI Taxonomy" id="10160"/>
    <lineage>
        <taxon>Eukaryota</taxon>
        <taxon>Metazoa</taxon>
        <taxon>Chordata</taxon>
        <taxon>Craniata</taxon>
        <taxon>Vertebrata</taxon>
        <taxon>Euteleostomi</taxon>
        <taxon>Mammalia</taxon>
        <taxon>Eutheria</taxon>
        <taxon>Euarchontoglires</taxon>
        <taxon>Glires</taxon>
        <taxon>Rodentia</taxon>
        <taxon>Hystricomorpha</taxon>
        <taxon>Octodontidae</taxon>
        <taxon>Octodon</taxon>
    </lineage>
</organism>